<sequence>MKALKVRSEVIVYGAPGDSQSLSRALETLGYGLHLQQGSRKNAVHVSITRRQHVCSLGISTTKRRDIARLHLRDMNLYRPDRLPHIIAPEKLPIMTDCQNIFVNAAPSASFIPNLEHIHPTDPEYVKKWNQYVAKTRIQMQELEKEMQNPCYSAEEREHNLMLLGIAKRDWVILEEVMDMGVRVEKKMDESRRLDRQIAMLLERKANLEEEIAVKVEVLKDAHRRFGSERAAYIEEAIQRKAEERKNHGFRGKLHKAKSLFSLRGRQ</sequence>
<feature type="coiled-coil region" evidence="1">
    <location>
        <begin position="184"/>
        <end position="225"/>
    </location>
</feature>
<name>A0A9N9L9Y9_9HELO</name>
<proteinExistence type="predicted"/>
<protein>
    <submittedName>
        <fullName evidence="2">Uncharacterized protein</fullName>
    </submittedName>
</protein>
<dbReference type="OrthoDB" id="3533154at2759"/>
<dbReference type="AlphaFoldDB" id="A0A9N9L9Y9"/>
<evidence type="ECO:0000256" key="1">
    <source>
        <dbReference type="SAM" id="Coils"/>
    </source>
</evidence>
<evidence type="ECO:0000313" key="2">
    <source>
        <dbReference type="EMBL" id="CAG8961231.1"/>
    </source>
</evidence>
<keyword evidence="3" id="KW-1185">Reference proteome</keyword>
<accession>A0A9N9L9Y9</accession>
<evidence type="ECO:0000313" key="3">
    <source>
        <dbReference type="Proteomes" id="UP000696280"/>
    </source>
</evidence>
<dbReference type="EMBL" id="CAJVRL010000104">
    <property type="protein sequence ID" value="CAG8961231.1"/>
    <property type="molecule type" value="Genomic_DNA"/>
</dbReference>
<dbReference type="Proteomes" id="UP000696280">
    <property type="component" value="Unassembled WGS sequence"/>
</dbReference>
<reference evidence="2" key="1">
    <citation type="submission" date="2021-07" db="EMBL/GenBank/DDBJ databases">
        <authorList>
            <person name="Durling M."/>
        </authorList>
    </citation>
    <scope>NUCLEOTIDE SEQUENCE</scope>
</reference>
<organism evidence="2 3">
    <name type="scientific">Hymenoscyphus fraxineus</name>
    <dbReference type="NCBI Taxonomy" id="746836"/>
    <lineage>
        <taxon>Eukaryota</taxon>
        <taxon>Fungi</taxon>
        <taxon>Dikarya</taxon>
        <taxon>Ascomycota</taxon>
        <taxon>Pezizomycotina</taxon>
        <taxon>Leotiomycetes</taxon>
        <taxon>Helotiales</taxon>
        <taxon>Helotiaceae</taxon>
        <taxon>Hymenoscyphus</taxon>
    </lineage>
</organism>
<comment type="caution">
    <text evidence="2">The sequence shown here is derived from an EMBL/GenBank/DDBJ whole genome shotgun (WGS) entry which is preliminary data.</text>
</comment>
<keyword evidence="1" id="KW-0175">Coiled coil</keyword>
<gene>
    <name evidence="2" type="ORF">HYFRA_00013287</name>
</gene>